<dbReference type="RefSeq" id="WP_008893246.1">
    <property type="nucleotide sequence ID" value="NZ_AOIS01000017.1"/>
</dbReference>
<dbReference type="STRING" id="1227488.C477_04574"/>
<feature type="compositionally biased region" description="Basic and acidic residues" evidence="1">
    <location>
        <begin position="63"/>
        <end position="74"/>
    </location>
</feature>
<dbReference type="eggNOG" id="arCOG13288">
    <property type="taxonomic scope" value="Archaea"/>
</dbReference>
<feature type="region of interest" description="Disordered" evidence="1">
    <location>
        <begin position="63"/>
        <end position="209"/>
    </location>
</feature>
<sequence length="225" mass="23638">MSTEQTDAEAFDDIDPDPDAVLAEFGVDSPEELVADDGAHDTIPDDAIDVDDTTAAELFADLEDRAAETRALEERDNDDDVTDAPSESPGEESPPEFEEFEAAFVGNPSVTSREDEGLVESTAAELSAVAERVFGSDETAADDETEAPLESELIPEAEAPTDADESTDGNAADGGPVTDARRDDSGLDRTLTVSRATDGMELVGPEPTTTRVESDVFGCAGADEC</sequence>
<feature type="compositionally biased region" description="Acidic residues" evidence="1">
    <location>
        <begin position="1"/>
        <end position="18"/>
    </location>
</feature>
<evidence type="ECO:0000313" key="3">
    <source>
        <dbReference type="Proteomes" id="UP000011657"/>
    </source>
</evidence>
<feature type="compositionally biased region" description="Acidic residues" evidence="1">
    <location>
        <begin position="139"/>
        <end position="167"/>
    </location>
</feature>
<proteinExistence type="predicted"/>
<evidence type="ECO:0000313" key="2">
    <source>
        <dbReference type="EMBL" id="ELZ21884.1"/>
    </source>
</evidence>
<feature type="compositionally biased region" description="Acidic residues" evidence="1">
    <location>
        <begin position="89"/>
        <end position="101"/>
    </location>
</feature>
<gene>
    <name evidence="2" type="ORF">C477_04574</name>
</gene>
<accession>M0CJ21</accession>
<organism evidence="2 3">
    <name type="scientific">Haloterrigena salina JCM 13891</name>
    <dbReference type="NCBI Taxonomy" id="1227488"/>
    <lineage>
        <taxon>Archaea</taxon>
        <taxon>Methanobacteriati</taxon>
        <taxon>Methanobacteriota</taxon>
        <taxon>Stenosarchaea group</taxon>
        <taxon>Halobacteria</taxon>
        <taxon>Halobacteriales</taxon>
        <taxon>Natrialbaceae</taxon>
        <taxon>Haloterrigena</taxon>
    </lineage>
</organism>
<dbReference type="Proteomes" id="UP000011657">
    <property type="component" value="Unassembled WGS sequence"/>
</dbReference>
<comment type="caution">
    <text evidence="2">The sequence shown here is derived from an EMBL/GenBank/DDBJ whole genome shotgun (WGS) entry which is preliminary data.</text>
</comment>
<name>M0CJ21_9EURY</name>
<dbReference type="EMBL" id="AOIS01000017">
    <property type="protein sequence ID" value="ELZ21884.1"/>
    <property type="molecule type" value="Genomic_DNA"/>
</dbReference>
<dbReference type="AlphaFoldDB" id="M0CJ21"/>
<dbReference type="PATRIC" id="fig|1227488.3.peg.901"/>
<protein>
    <submittedName>
        <fullName evidence="2">Uncharacterized protein</fullName>
    </submittedName>
</protein>
<dbReference type="OrthoDB" id="188373at2157"/>
<keyword evidence="3" id="KW-1185">Reference proteome</keyword>
<reference evidence="2 3" key="1">
    <citation type="journal article" date="2014" name="PLoS Genet.">
        <title>Phylogenetically driven sequencing of extremely halophilic archaea reveals strategies for static and dynamic osmo-response.</title>
        <authorList>
            <person name="Becker E.A."/>
            <person name="Seitzer P.M."/>
            <person name="Tritt A."/>
            <person name="Larsen D."/>
            <person name="Krusor M."/>
            <person name="Yao A.I."/>
            <person name="Wu D."/>
            <person name="Madern D."/>
            <person name="Eisen J.A."/>
            <person name="Darling A.E."/>
            <person name="Facciotti M.T."/>
        </authorList>
    </citation>
    <scope>NUCLEOTIDE SEQUENCE [LARGE SCALE GENOMIC DNA]</scope>
    <source>
        <strain evidence="2 3">JCM 13891</strain>
    </source>
</reference>
<evidence type="ECO:0000256" key="1">
    <source>
        <dbReference type="SAM" id="MobiDB-lite"/>
    </source>
</evidence>
<feature type="region of interest" description="Disordered" evidence="1">
    <location>
        <begin position="1"/>
        <end position="20"/>
    </location>
</feature>